<dbReference type="Proteomes" id="UP001168642">
    <property type="component" value="Unassembled WGS sequence"/>
</dbReference>
<evidence type="ECO:0000313" key="2">
    <source>
        <dbReference type="Proteomes" id="UP001168642"/>
    </source>
</evidence>
<keyword evidence="2" id="KW-1185">Reference proteome</keyword>
<organism evidence="1 2">
    <name type="scientific">Wenyingzhuangia gilva</name>
    <dbReference type="NCBI Taxonomy" id="3057677"/>
    <lineage>
        <taxon>Bacteria</taxon>
        <taxon>Pseudomonadati</taxon>
        <taxon>Bacteroidota</taxon>
        <taxon>Flavobacteriia</taxon>
        <taxon>Flavobacteriales</taxon>
        <taxon>Flavobacteriaceae</taxon>
        <taxon>Wenyingzhuangia</taxon>
    </lineage>
</organism>
<gene>
    <name evidence="1" type="ORF">QVZ41_13770</name>
</gene>
<evidence type="ECO:0008006" key="3">
    <source>
        <dbReference type="Google" id="ProtNLM"/>
    </source>
</evidence>
<protein>
    <recommendedName>
        <fullName evidence="3">Addiction module component</fullName>
    </recommendedName>
</protein>
<accession>A0ABT8VVA4</accession>
<proteinExistence type="predicted"/>
<dbReference type="RefSeq" id="WP_302885219.1">
    <property type="nucleotide sequence ID" value="NZ_JAUMIT010000010.1"/>
</dbReference>
<name>A0ABT8VVA4_9FLAO</name>
<reference evidence="1" key="1">
    <citation type="submission" date="2023-07" db="EMBL/GenBank/DDBJ databases">
        <title>Wenyingzhuangia sp. chi5 genome sequencing and assembly.</title>
        <authorList>
            <person name="Park S."/>
        </authorList>
    </citation>
    <scope>NUCLEOTIDE SEQUENCE</scope>
    <source>
        <strain evidence="1">Chi5</strain>
    </source>
</reference>
<dbReference type="EMBL" id="JAUMIT010000010">
    <property type="protein sequence ID" value="MDO3695914.1"/>
    <property type="molecule type" value="Genomic_DNA"/>
</dbReference>
<evidence type="ECO:0000313" key="1">
    <source>
        <dbReference type="EMBL" id="MDO3695914.1"/>
    </source>
</evidence>
<sequence length="80" mass="9441">MDLQSRKIEFIQEFLKIQSEEAISKLEKILRKEKASNISKEIKPMSIEQFNERINKSMEDSENGRVIETSQLKAKIEKWA</sequence>
<comment type="caution">
    <text evidence="1">The sequence shown here is derived from an EMBL/GenBank/DDBJ whole genome shotgun (WGS) entry which is preliminary data.</text>
</comment>